<dbReference type="InterPro" id="IPR051043">
    <property type="entry name" value="Sulfatase_Mod_Factor_Kinase"/>
</dbReference>
<evidence type="ECO:0000259" key="3">
    <source>
        <dbReference type="Pfam" id="PF03781"/>
    </source>
</evidence>
<dbReference type="PANTHER" id="PTHR23150">
    <property type="entry name" value="SULFATASE MODIFYING FACTOR 1, 2"/>
    <property type="match status" value="1"/>
</dbReference>
<evidence type="ECO:0000256" key="2">
    <source>
        <dbReference type="SAM" id="SignalP"/>
    </source>
</evidence>
<dbReference type="GO" id="GO:0120147">
    <property type="term" value="F:formylglycine-generating oxidase activity"/>
    <property type="evidence" value="ECO:0007669"/>
    <property type="project" value="TreeGrafter"/>
</dbReference>
<dbReference type="PANTHER" id="PTHR23150:SF19">
    <property type="entry name" value="FORMYLGLYCINE-GENERATING ENZYME"/>
    <property type="match status" value="1"/>
</dbReference>
<feature type="compositionally biased region" description="Low complexity" evidence="1">
    <location>
        <begin position="32"/>
        <end position="45"/>
    </location>
</feature>
<dbReference type="AlphaFoldDB" id="H7EIZ2"/>
<feature type="chain" id="PRO_5003609724" description="Sulfatase-modifying factor enzyme-like domain-containing protein" evidence="2">
    <location>
        <begin position="24"/>
        <end position="289"/>
    </location>
</feature>
<sequence length="289" mass="31268">MKKSKKALFGALAVAAAVGFVSCYTGSEYEEPSSNQSQENSPDENGAADSDLFKNITMKKIESGSFKFGDDTETVGAFYMAATETTQKLYKEIMGSHECSVEGDNLPVDKVRFYEALVFCNELSKKEGLEPVYKKGGEPDASKWGDVPTSNDADWNAITEDSDANGFRLPHKDEWVFAALGTNASQDSGDYGNYYSGCIGSDSLSEYAWAGESSAQIHEVAQKKPNSNGLYDMSGNAWELCWDTAGDGKRVRIGGDSKDCIPLSAAWDYPNDGDWGQVGFRVVCAAPAN</sequence>
<dbReference type="InterPro" id="IPR005532">
    <property type="entry name" value="SUMF_dom"/>
</dbReference>
<feature type="region of interest" description="Disordered" evidence="1">
    <location>
        <begin position="27"/>
        <end position="49"/>
    </location>
</feature>
<protein>
    <recommendedName>
        <fullName evidence="3">Sulfatase-modifying factor enzyme-like domain-containing protein</fullName>
    </recommendedName>
</protein>
<feature type="domain" description="Sulfatase-modifying factor enzyme-like" evidence="3">
    <location>
        <begin position="83"/>
        <end position="246"/>
    </location>
</feature>
<dbReference type="Proteomes" id="UP000003571">
    <property type="component" value="Unassembled WGS sequence"/>
</dbReference>
<dbReference type="InterPro" id="IPR016187">
    <property type="entry name" value="CTDL_fold"/>
</dbReference>
<dbReference type="RefSeq" id="WP_002703120.1">
    <property type="nucleotide sequence ID" value="NZ_AGRW01000039.1"/>
</dbReference>
<dbReference type="InterPro" id="IPR042095">
    <property type="entry name" value="SUMF_sf"/>
</dbReference>
<feature type="signal peptide" evidence="2">
    <location>
        <begin position="1"/>
        <end position="23"/>
    </location>
</feature>
<dbReference type="PATRIC" id="fig|907348.3.peg.804"/>
<evidence type="ECO:0000256" key="1">
    <source>
        <dbReference type="SAM" id="MobiDB-lite"/>
    </source>
</evidence>
<dbReference type="Gene3D" id="3.90.1580.10">
    <property type="entry name" value="paralog of FGE (formylglycine-generating enzyme)"/>
    <property type="match status" value="1"/>
</dbReference>
<evidence type="ECO:0000313" key="5">
    <source>
        <dbReference type="Proteomes" id="UP000003571"/>
    </source>
</evidence>
<evidence type="ECO:0000313" key="4">
    <source>
        <dbReference type="EMBL" id="EIC02449.1"/>
    </source>
</evidence>
<proteinExistence type="predicted"/>
<comment type="caution">
    <text evidence="4">The sequence shown here is derived from an EMBL/GenBank/DDBJ whole genome shotgun (WGS) entry which is preliminary data.</text>
</comment>
<dbReference type="Pfam" id="PF03781">
    <property type="entry name" value="FGE-sulfatase"/>
    <property type="match status" value="1"/>
</dbReference>
<dbReference type="STRING" id="907348.TresaDRAFT_2091"/>
<dbReference type="OrthoDB" id="9812707at2"/>
<dbReference type="EMBL" id="AGRW01000039">
    <property type="protein sequence ID" value="EIC02449.1"/>
    <property type="molecule type" value="Genomic_DNA"/>
</dbReference>
<keyword evidence="5" id="KW-1185">Reference proteome</keyword>
<gene>
    <name evidence="4" type="ORF">TresaDRAFT_2091</name>
</gene>
<accession>H7EIZ2</accession>
<dbReference type="SUPFAM" id="SSF56436">
    <property type="entry name" value="C-type lectin-like"/>
    <property type="match status" value="1"/>
</dbReference>
<name>H7EIZ2_9SPIR</name>
<reference evidence="4 5" key="1">
    <citation type="submission" date="2011-09" db="EMBL/GenBank/DDBJ databases">
        <title>The draft genome of Treponema saccharophilum DSM 2985.</title>
        <authorList>
            <consortium name="US DOE Joint Genome Institute (JGI-PGF)"/>
            <person name="Lucas S."/>
            <person name="Copeland A."/>
            <person name="Lapidus A."/>
            <person name="Glavina del Rio T."/>
            <person name="Dalin E."/>
            <person name="Tice H."/>
            <person name="Bruce D."/>
            <person name="Goodwin L."/>
            <person name="Pitluck S."/>
            <person name="Peters L."/>
            <person name="Kyrpides N."/>
            <person name="Mavromatis K."/>
            <person name="Ivanova N."/>
            <person name="Markowitz V."/>
            <person name="Cheng J.-F."/>
            <person name="Hugenholtz P."/>
            <person name="Woyke T."/>
            <person name="Wu D."/>
            <person name="Gronow S."/>
            <person name="Wellnitz S."/>
            <person name="Brambilla E."/>
            <person name="Klenk H.-P."/>
            <person name="Eisen J.A."/>
        </authorList>
    </citation>
    <scope>NUCLEOTIDE SEQUENCE [LARGE SCALE GENOMIC DNA]</scope>
    <source>
        <strain evidence="4 5">DSM 2985</strain>
    </source>
</reference>
<organism evidence="4 5">
    <name type="scientific">Treponema saccharophilum DSM 2985</name>
    <dbReference type="NCBI Taxonomy" id="907348"/>
    <lineage>
        <taxon>Bacteria</taxon>
        <taxon>Pseudomonadati</taxon>
        <taxon>Spirochaetota</taxon>
        <taxon>Spirochaetia</taxon>
        <taxon>Spirochaetales</taxon>
        <taxon>Treponemataceae</taxon>
        <taxon>Treponema</taxon>
    </lineage>
</organism>
<dbReference type="PROSITE" id="PS51257">
    <property type="entry name" value="PROKAR_LIPOPROTEIN"/>
    <property type="match status" value="1"/>
</dbReference>
<keyword evidence="2" id="KW-0732">Signal</keyword>
<dbReference type="eggNOG" id="COG1262">
    <property type="taxonomic scope" value="Bacteria"/>
</dbReference>